<dbReference type="AlphaFoldDB" id="A0A8T0RQB2"/>
<name>A0A8T0RQB2_PANVG</name>
<evidence type="ECO:0000313" key="2">
    <source>
        <dbReference type="Proteomes" id="UP000823388"/>
    </source>
</evidence>
<dbReference type="Proteomes" id="UP000823388">
    <property type="component" value="Chromosome 5N"/>
</dbReference>
<proteinExistence type="predicted"/>
<gene>
    <name evidence="1" type="ORF">PVAP13_5NG089481</name>
</gene>
<keyword evidence="2" id="KW-1185">Reference proteome</keyword>
<protein>
    <submittedName>
        <fullName evidence="1">Uncharacterized protein</fullName>
    </submittedName>
</protein>
<comment type="caution">
    <text evidence="1">The sequence shown here is derived from an EMBL/GenBank/DDBJ whole genome shotgun (WGS) entry which is preliminary data.</text>
</comment>
<sequence length="42" mass="4998">MDNDEYFVDHQEFRMVPEPPIMVPKKATPTHTLHTWSARTGW</sequence>
<evidence type="ECO:0000313" key="1">
    <source>
        <dbReference type="EMBL" id="KAG2586996.1"/>
    </source>
</evidence>
<accession>A0A8T0RQB2</accession>
<organism evidence="1 2">
    <name type="scientific">Panicum virgatum</name>
    <name type="common">Blackwell switchgrass</name>
    <dbReference type="NCBI Taxonomy" id="38727"/>
    <lineage>
        <taxon>Eukaryota</taxon>
        <taxon>Viridiplantae</taxon>
        <taxon>Streptophyta</taxon>
        <taxon>Embryophyta</taxon>
        <taxon>Tracheophyta</taxon>
        <taxon>Spermatophyta</taxon>
        <taxon>Magnoliopsida</taxon>
        <taxon>Liliopsida</taxon>
        <taxon>Poales</taxon>
        <taxon>Poaceae</taxon>
        <taxon>PACMAD clade</taxon>
        <taxon>Panicoideae</taxon>
        <taxon>Panicodae</taxon>
        <taxon>Paniceae</taxon>
        <taxon>Panicinae</taxon>
        <taxon>Panicum</taxon>
        <taxon>Panicum sect. Hiantes</taxon>
    </lineage>
</organism>
<dbReference type="EMBL" id="CM029046">
    <property type="protein sequence ID" value="KAG2586996.1"/>
    <property type="molecule type" value="Genomic_DNA"/>
</dbReference>
<reference evidence="1" key="1">
    <citation type="submission" date="2020-05" db="EMBL/GenBank/DDBJ databases">
        <title>WGS assembly of Panicum virgatum.</title>
        <authorList>
            <person name="Lovell J.T."/>
            <person name="Jenkins J."/>
            <person name="Shu S."/>
            <person name="Juenger T.E."/>
            <person name="Schmutz J."/>
        </authorList>
    </citation>
    <scope>NUCLEOTIDE SEQUENCE</scope>
    <source>
        <strain evidence="1">AP13</strain>
    </source>
</reference>